<sequence>NEGERKKNASFLLDGMAALDWEDLNQDLVNRVISNVMDDQNYNEKALSMLSANIKLRGFLCAVDHDRFKSLLSSRIKAMKFNEVSTSLSHPVIVMRKLSEDGAAVDFSENFIELIKKVPYRNGTIR</sequence>
<protein>
    <recommendedName>
        <fullName evidence="3">ATP-binding protein</fullName>
    </recommendedName>
</protein>
<name>A0ABR9ZFT8_VIBAN</name>
<feature type="non-terminal residue" evidence="1">
    <location>
        <position position="1"/>
    </location>
</feature>
<accession>A0ABR9ZFT8</accession>
<keyword evidence="2" id="KW-1185">Reference proteome</keyword>
<dbReference type="Proteomes" id="UP000726136">
    <property type="component" value="Unassembled WGS sequence"/>
</dbReference>
<dbReference type="EMBL" id="RDPI01001625">
    <property type="protein sequence ID" value="MBF4377318.1"/>
    <property type="molecule type" value="Genomic_DNA"/>
</dbReference>
<evidence type="ECO:0008006" key="3">
    <source>
        <dbReference type="Google" id="ProtNLM"/>
    </source>
</evidence>
<organism evidence="1 2">
    <name type="scientific">Vibrio anguillarum</name>
    <name type="common">Listonella anguillarum</name>
    <dbReference type="NCBI Taxonomy" id="55601"/>
    <lineage>
        <taxon>Bacteria</taxon>
        <taxon>Pseudomonadati</taxon>
        <taxon>Pseudomonadota</taxon>
        <taxon>Gammaproteobacteria</taxon>
        <taxon>Vibrionales</taxon>
        <taxon>Vibrionaceae</taxon>
        <taxon>Vibrio</taxon>
    </lineage>
</organism>
<feature type="non-terminal residue" evidence="1">
    <location>
        <position position="126"/>
    </location>
</feature>
<dbReference type="RefSeq" id="WP_194665309.1">
    <property type="nucleotide sequence ID" value="NZ_RDPI01001625.1"/>
</dbReference>
<evidence type="ECO:0000313" key="2">
    <source>
        <dbReference type="Proteomes" id="UP000726136"/>
    </source>
</evidence>
<gene>
    <name evidence="1" type="ORF">EAY46_30560</name>
</gene>
<comment type="caution">
    <text evidence="1">The sequence shown here is derived from an EMBL/GenBank/DDBJ whole genome shotgun (WGS) entry which is preliminary data.</text>
</comment>
<evidence type="ECO:0000313" key="1">
    <source>
        <dbReference type="EMBL" id="MBF4377318.1"/>
    </source>
</evidence>
<proteinExistence type="predicted"/>
<reference evidence="1 2" key="1">
    <citation type="journal article" date="2021" name="PeerJ">
        <title>Analysis of 44 Vibrio anguillarum genomes reveals high genetic diversity.</title>
        <authorList>
            <person name="Hansen M.J."/>
            <person name="Dalsgaard I."/>
        </authorList>
    </citation>
    <scope>NUCLEOTIDE SEQUENCE [LARGE SCALE GENOMIC DNA]</scope>
    <source>
        <strain evidence="1 2">040915-1/1B</strain>
    </source>
</reference>